<keyword evidence="1" id="KW-0227">DNA damage</keyword>
<dbReference type="PANTHER" id="PTHR42942">
    <property type="entry name" value="6-O-METHYLGUANINE DNA METHYLTRANSFERASE"/>
    <property type="match status" value="1"/>
</dbReference>
<dbReference type="InterPro" id="IPR014048">
    <property type="entry name" value="MethylDNA_cys_MeTrfase_DNA-bd"/>
</dbReference>
<dbReference type="Gene3D" id="1.10.10.10">
    <property type="entry name" value="Winged helix-like DNA-binding domain superfamily/Winged helix DNA-binding domain"/>
    <property type="match status" value="1"/>
</dbReference>
<proteinExistence type="predicted"/>
<dbReference type="SUPFAM" id="SSF46767">
    <property type="entry name" value="Methylated DNA-protein cysteine methyltransferase, C-terminal domain"/>
    <property type="match status" value="1"/>
</dbReference>
<dbReference type="PANTHER" id="PTHR42942:SF1">
    <property type="entry name" value="ALKYLTRANSFERASE-LIKE PROTEIN 1"/>
    <property type="match status" value="1"/>
</dbReference>
<evidence type="ECO:0000256" key="2">
    <source>
        <dbReference type="SAM" id="MobiDB-lite"/>
    </source>
</evidence>
<dbReference type="InterPro" id="IPR036217">
    <property type="entry name" value="MethylDNA_cys_MeTrfase_DNAb"/>
</dbReference>
<dbReference type="Pfam" id="PF01035">
    <property type="entry name" value="DNA_binding_1"/>
    <property type="match status" value="1"/>
</dbReference>
<feature type="region of interest" description="Disordered" evidence="2">
    <location>
        <begin position="90"/>
        <end position="129"/>
    </location>
</feature>
<dbReference type="RefSeq" id="WP_151157738.1">
    <property type="nucleotide sequence ID" value="NZ_VZRA01000004.1"/>
</dbReference>
<accession>A0ABQ6TM25</accession>
<dbReference type="EMBL" id="VZRA01000004">
    <property type="protein sequence ID" value="KAB0669108.1"/>
    <property type="molecule type" value="Genomic_DNA"/>
</dbReference>
<dbReference type="InterPro" id="IPR036388">
    <property type="entry name" value="WH-like_DNA-bd_sf"/>
</dbReference>
<gene>
    <name evidence="4" type="ORF">F6V30_14865</name>
</gene>
<protein>
    <submittedName>
        <fullName evidence="4">MGMT family protein</fullName>
    </submittedName>
</protein>
<evidence type="ECO:0000256" key="1">
    <source>
        <dbReference type="ARBA" id="ARBA00022763"/>
    </source>
</evidence>
<evidence type="ECO:0000259" key="3">
    <source>
        <dbReference type="Pfam" id="PF01035"/>
    </source>
</evidence>
<reference evidence="4 5" key="1">
    <citation type="journal article" date="2020" name="Microorganisms">
        <title>Description of Three Novel Members in the Family Geobacteraceae, Oryzomonas japonicum gen. nov., sp. nov., Oryzomonas sagensis sp. nov., and Oryzomonas ruber sp. nov.</title>
        <authorList>
            <person name="Xu Z."/>
            <person name="Masuda Y."/>
            <person name="Hayakawa C."/>
            <person name="Ushijima N."/>
            <person name="Kawano K."/>
            <person name="Shiratori Y."/>
            <person name="Senoo K."/>
            <person name="Itoh H."/>
        </authorList>
    </citation>
    <scope>NUCLEOTIDE SEQUENCE [LARGE SCALE GENOMIC DNA]</scope>
    <source>
        <strain evidence="4 5">Red100</strain>
    </source>
</reference>
<evidence type="ECO:0000313" key="5">
    <source>
        <dbReference type="Proteomes" id="UP000798046"/>
    </source>
</evidence>
<feature type="domain" description="Methylated-DNA-[protein]-cysteine S-methyltransferase DNA binding" evidence="3">
    <location>
        <begin position="8"/>
        <end position="88"/>
    </location>
</feature>
<dbReference type="CDD" id="cd06445">
    <property type="entry name" value="ATase"/>
    <property type="match status" value="1"/>
</dbReference>
<organism evidence="4 5">
    <name type="scientific">Oryzomonas sagensis</name>
    <dbReference type="NCBI Taxonomy" id="2603857"/>
    <lineage>
        <taxon>Bacteria</taxon>
        <taxon>Pseudomonadati</taxon>
        <taxon>Thermodesulfobacteriota</taxon>
        <taxon>Desulfuromonadia</taxon>
        <taxon>Geobacterales</taxon>
        <taxon>Geobacteraceae</taxon>
        <taxon>Oryzomonas</taxon>
    </lineage>
</organism>
<comment type="caution">
    <text evidence="4">The sequence shown here is derived from an EMBL/GenBank/DDBJ whole genome shotgun (WGS) entry which is preliminary data.</text>
</comment>
<sequence length="129" mass="14071">MPAPSTAYQKIYSVVSLIPEGRVATYGQVARLAGMPGRARLVGYALSSLHDRPSVPWHRVVNARGQISPRSGGSPADMVQRLRLESEGVSFDGHGRIPLGRFQWQPHHGEREYGKPAGDASDNGRGKER</sequence>
<dbReference type="InterPro" id="IPR052520">
    <property type="entry name" value="ATL_DNA_repair"/>
</dbReference>
<evidence type="ECO:0000313" key="4">
    <source>
        <dbReference type="EMBL" id="KAB0669108.1"/>
    </source>
</evidence>
<keyword evidence="5" id="KW-1185">Reference proteome</keyword>
<dbReference type="Proteomes" id="UP000798046">
    <property type="component" value="Unassembled WGS sequence"/>
</dbReference>
<name>A0ABQ6TM25_9BACT</name>